<keyword evidence="2" id="KW-1185">Reference proteome</keyword>
<accession>A0ABN1U7I4</accession>
<dbReference type="Proteomes" id="UP001499987">
    <property type="component" value="Unassembled WGS sequence"/>
</dbReference>
<organism evidence="1 2">
    <name type="scientific">Kitasatospora arboriphila</name>
    <dbReference type="NCBI Taxonomy" id="258052"/>
    <lineage>
        <taxon>Bacteria</taxon>
        <taxon>Bacillati</taxon>
        <taxon>Actinomycetota</taxon>
        <taxon>Actinomycetes</taxon>
        <taxon>Kitasatosporales</taxon>
        <taxon>Streptomycetaceae</taxon>
        <taxon>Kitasatospora</taxon>
    </lineage>
</organism>
<proteinExistence type="predicted"/>
<comment type="caution">
    <text evidence="1">The sequence shown here is derived from an EMBL/GenBank/DDBJ whole genome shotgun (WGS) entry which is preliminary data.</text>
</comment>
<protein>
    <submittedName>
        <fullName evidence="1">Uncharacterized protein</fullName>
    </submittedName>
</protein>
<reference evidence="1 2" key="1">
    <citation type="journal article" date="2019" name="Int. J. Syst. Evol. Microbiol.">
        <title>The Global Catalogue of Microorganisms (GCM) 10K type strain sequencing project: providing services to taxonomists for standard genome sequencing and annotation.</title>
        <authorList>
            <consortium name="The Broad Institute Genomics Platform"/>
            <consortium name="The Broad Institute Genome Sequencing Center for Infectious Disease"/>
            <person name="Wu L."/>
            <person name="Ma J."/>
        </authorList>
    </citation>
    <scope>NUCLEOTIDE SEQUENCE [LARGE SCALE GENOMIC DNA]</scope>
    <source>
        <strain evidence="1 2">JCM 13002</strain>
    </source>
</reference>
<name>A0ABN1U7I4_9ACTN</name>
<evidence type="ECO:0000313" key="1">
    <source>
        <dbReference type="EMBL" id="GAA1122070.1"/>
    </source>
</evidence>
<evidence type="ECO:0000313" key="2">
    <source>
        <dbReference type="Proteomes" id="UP001499987"/>
    </source>
</evidence>
<sequence>MAKCRYARVGIDPVIEKIGNAAQAGTLPVQVFAAQMAPGAAGVQVQTTKEGTGSQKLKASLESLAGSIPVTLVEGREIHGLDGTNQPPPSTPVP</sequence>
<dbReference type="RefSeq" id="WP_344627952.1">
    <property type="nucleotide sequence ID" value="NZ_BAAALD010000129.1"/>
</dbReference>
<gene>
    <name evidence="1" type="ORF">GCM10009663_71930</name>
</gene>
<dbReference type="EMBL" id="BAAALD010000129">
    <property type="protein sequence ID" value="GAA1122070.1"/>
    <property type="molecule type" value="Genomic_DNA"/>
</dbReference>